<dbReference type="Proteomes" id="UP000326837">
    <property type="component" value="Chromosome"/>
</dbReference>
<name>A0A5K7X636_9BACT</name>
<evidence type="ECO:0000256" key="4">
    <source>
        <dbReference type="ARBA" id="ARBA00022759"/>
    </source>
</evidence>
<comment type="similarity">
    <text evidence="1">Belongs to the YoeB family.</text>
</comment>
<dbReference type="GO" id="GO:0004519">
    <property type="term" value="F:endonuclease activity"/>
    <property type="evidence" value="ECO:0007669"/>
    <property type="project" value="UniProtKB-KW"/>
</dbReference>
<evidence type="ECO:0000313" key="8">
    <source>
        <dbReference type="Proteomes" id="UP000326837"/>
    </source>
</evidence>
<sequence>MRVAFTESAWADYVWFQEHDRRLLKRINSLIKECLRTPFEGTGKPERLRADLTGYWSRRIDDEHRLVYTVSNDQLIIIACRYHYER</sequence>
<dbReference type="RefSeq" id="WP_152097891.1">
    <property type="nucleotide sequence ID" value="NZ_AP021861.1"/>
</dbReference>
<evidence type="ECO:0000256" key="2">
    <source>
        <dbReference type="ARBA" id="ARBA00022649"/>
    </source>
</evidence>
<dbReference type="Gene3D" id="3.30.2310.20">
    <property type="entry name" value="RelE-like"/>
    <property type="match status" value="1"/>
</dbReference>
<dbReference type="InterPro" id="IPR035093">
    <property type="entry name" value="RelE/ParE_toxin_dom_sf"/>
</dbReference>
<dbReference type="PANTHER" id="PTHR38039:SF1">
    <property type="entry name" value="TOXIN YOEB"/>
    <property type="match status" value="1"/>
</dbReference>
<evidence type="ECO:0000256" key="3">
    <source>
        <dbReference type="ARBA" id="ARBA00022722"/>
    </source>
</evidence>
<dbReference type="Pfam" id="PF06769">
    <property type="entry name" value="YoeB_toxin"/>
    <property type="match status" value="1"/>
</dbReference>
<dbReference type="NCBIfam" id="TIGR02116">
    <property type="entry name" value="toxin_Txe_YoeB"/>
    <property type="match status" value="1"/>
</dbReference>
<keyword evidence="4" id="KW-0255">Endonuclease</keyword>
<accession>A0A5K7X636</accession>
<dbReference type="KEGG" id="lpav:PLANPX_1427"/>
<keyword evidence="8" id="KW-1185">Reference proteome</keyword>
<dbReference type="GO" id="GO:0006401">
    <property type="term" value="P:RNA catabolic process"/>
    <property type="evidence" value="ECO:0007669"/>
    <property type="project" value="InterPro"/>
</dbReference>
<reference evidence="8" key="1">
    <citation type="submission" date="2019-10" db="EMBL/GenBank/DDBJ databases">
        <title>Lacipirellula parvula gen. nov., sp. nov., representing a lineage of planctomycetes widespread in freshwater anoxic habitats, and description of the family Lacipirellulaceae.</title>
        <authorList>
            <person name="Dedysh S.N."/>
            <person name="Kulichevskaya I.S."/>
            <person name="Beletsky A.V."/>
            <person name="Rakitin A.L."/>
            <person name="Mardanov A.V."/>
            <person name="Ivanova A.A."/>
            <person name="Saltykova V.X."/>
            <person name="Rijpstra W.I.C."/>
            <person name="Sinninghe Damste J.S."/>
            <person name="Ravin N.V."/>
        </authorList>
    </citation>
    <scope>NUCLEOTIDE SEQUENCE [LARGE SCALE GENOMIC DNA]</scope>
    <source>
        <strain evidence="8">PX69</strain>
    </source>
</reference>
<evidence type="ECO:0000256" key="1">
    <source>
        <dbReference type="ARBA" id="ARBA00008172"/>
    </source>
</evidence>
<gene>
    <name evidence="7" type="ORF">PLANPX_1427</name>
</gene>
<dbReference type="EMBL" id="AP021861">
    <property type="protein sequence ID" value="BBO31815.1"/>
    <property type="molecule type" value="Genomic_DNA"/>
</dbReference>
<dbReference type="GO" id="GO:0016787">
    <property type="term" value="F:hydrolase activity"/>
    <property type="evidence" value="ECO:0007669"/>
    <property type="project" value="UniProtKB-KW"/>
</dbReference>
<keyword evidence="5" id="KW-0378">Hydrolase</keyword>
<dbReference type="SUPFAM" id="SSF143011">
    <property type="entry name" value="RelE-like"/>
    <property type="match status" value="1"/>
</dbReference>
<dbReference type="InterPro" id="IPR009614">
    <property type="entry name" value="YoeB_toxin"/>
</dbReference>
<evidence type="ECO:0000256" key="5">
    <source>
        <dbReference type="ARBA" id="ARBA00022801"/>
    </source>
</evidence>
<dbReference type="PANTHER" id="PTHR38039">
    <property type="entry name" value="TOXIN YOEB"/>
    <property type="match status" value="1"/>
</dbReference>
<keyword evidence="3" id="KW-0540">Nuclease</keyword>
<proteinExistence type="inferred from homology"/>
<protein>
    <recommendedName>
        <fullName evidence="6">Putative mRNA interferase YoeB</fullName>
    </recommendedName>
</protein>
<evidence type="ECO:0000313" key="7">
    <source>
        <dbReference type="EMBL" id="BBO31815.1"/>
    </source>
</evidence>
<organism evidence="7 8">
    <name type="scientific">Lacipirellula parvula</name>
    <dbReference type="NCBI Taxonomy" id="2650471"/>
    <lineage>
        <taxon>Bacteria</taxon>
        <taxon>Pseudomonadati</taxon>
        <taxon>Planctomycetota</taxon>
        <taxon>Planctomycetia</taxon>
        <taxon>Pirellulales</taxon>
        <taxon>Lacipirellulaceae</taxon>
        <taxon>Lacipirellula</taxon>
    </lineage>
</organism>
<evidence type="ECO:0000256" key="6">
    <source>
        <dbReference type="ARBA" id="ARBA00030388"/>
    </source>
</evidence>
<keyword evidence="2" id="KW-1277">Toxin-antitoxin system</keyword>
<dbReference type="AlphaFoldDB" id="A0A5K7X636"/>